<comment type="caution">
    <text evidence="10">The sequence shown here is derived from an EMBL/GenBank/DDBJ whole genome shotgun (WGS) entry which is preliminary data.</text>
</comment>
<dbReference type="Pfam" id="PF24621">
    <property type="entry name" value="DHQS_C"/>
    <property type="match status" value="1"/>
</dbReference>
<evidence type="ECO:0000256" key="5">
    <source>
        <dbReference type="ARBA" id="ARBA00023239"/>
    </source>
</evidence>
<dbReference type="GO" id="GO:0003856">
    <property type="term" value="F:3-dehydroquinate synthase activity"/>
    <property type="evidence" value="ECO:0007669"/>
    <property type="project" value="TreeGrafter"/>
</dbReference>
<keyword evidence="5" id="KW-0456">Lyase</keyword>
<feature type="domain" description="3-dehydroquinate synthase N-terminal" evidence="8">
    <location>
        <begin position="78"/>
        <end position="187"/>
    </location>
</feature>
<dbReference type="SUPFAM" id="SSF56796">
    <property type="entry name" value="Dehydroquinate synthase-like"/>
    <property type="match status" value="1"/>
</dbReference>
<evidence type="ECO:0000256" key="1">
    <source>
        <dbReference type="ARBA" id="ARBA00001911"/>
    </source>
</evidence>
<protein>
    <submittedName>
        <fullName evidence="10">Iron-containing alcohol dehydrogenase</fullName>
    </submittedName>
</protein>
<keyword evidence="4" id="KW-0520">NAD</keyword>
<accession>A0A3D8JV72</accession>
<dbReference type="InterPro" id="IPR030963">
    <property type="entry name" value="DHQ_synth_fam"/>
</dbReference>
<sequence>MRLRQGKFSMRNLLLQFENEQCPVWIGARCDDEIVFRLRELKASSYHFVVDRTVAQLHGRALFDRLAAEEPARLWIADGGESAKSIAAVERLAREMVHAGIDRRGAIVAVGGGVIGNLAGLTAALLFRGVRLVHVPTTLIAAADSVASLKQAVNLPYGKNLLGCYHAPAAVLIDLNYLRTLPANQVRSGMNEIIKNALTVATENIQLLDDMLNADARYSDTEFMAIIEGGLLAKHKVMILDKYERKQALVFEYGHTVGHAIELAANGRVPHGEAVGLGMIVAAEAACRLGLLSSTELELHHRLLTRNGLVVRLPMGVTVTAVMAYLRTDNKRGYVSARPDEVAMILLRGLGVPNGPVERPLTVVESSLVQSCIETRLTEIANVVY</sequence>
<keyword evidence="7" id="KW-1133">Transmembrane helix</keyword>
<dbReference type="EMBL" id="QRGA01000015">
    <property type="protein sequence ID" value="RDU96301.1"/>
    <property type="molecule type" value="Genomic_DNA"/>
</dbReference>
<comment type="cofactor">
    <cofactor evidence="2">
        <name>Co(2+)</name>
        <dbReference type="ChEBI" id="CHEBI:48828"/>
    </cofactor>
</comment>
<keyword evidence="11" id="KW-1185">Reference proteome</keyword>
<dbReference type="CDD" id="cd08197">
    <property type="entry name" value="DOIS"/>
    <property type="match status" value="1"/>
</dbReference>
<dbReference type="InterPro" id="IPR030960">
    <property type="entry name" value="DHQS/DOIS_N"/>
</dbReference>
<evidence type="ECO:0000256" key="2">
    <source>
        <dbReference type="ARBA" id="ARBA00001941"/>
    </source>
</evidence>
<gene>
    <name evidence="10" type="ORF">DWV00_24700</name>
</gene>
<dbReference type="PIRSF" id="PIRSF001455">
    <property type="entry name" value="DHQ_synth"/>
    <property type="match status" value="1"/>
</dbReference>
<dbReference type="PANTHER" id="PTHR43622:SF1">
    <property type="entry name" value="3-DEHYDROQUINATE SYNTHASE"/>
    <property type="match status" value="1"/>
</dbReference>
<dbReference type="AlphaFoldDB" id="A0A3D8JV72"/>
<dbReference type="InterPro" id="IPR050071">
    <property type="entry name" value="Dehydroquinate_synthase"/>
</dbReference>
<dbReference type="Gene3D" id="1.20.1090.10">
    <property type="entry name" value="Dehydroquinate synthase-like - alpha domain"/>
    <property type="match status" value="1"/>
</dbReference>
<evidence type="ECO:0000256" key="6">
    <source>
        <dbReference type="ARBA" id="ARBA00023285"/>
    </source>
</evidence>
<dbReference type="Proteomes" id="UP000256838">
    <property type="component" value="Unassembled WGS sequence"/>
</dbReference>
<keyword evidence="6" id="KW-0170">Cobalt</keyword>
<keyword evidence="7" id="KW-0472">Membrane</keyword>
<evidence type="ECO:0000259" key="9">
    <source>
        <dbReference type="Pfam" id="PF24621"/>
    </source>
</evidence>
<dbReference type="GO" id="GO:0009073">
    <property type="term" value="P:aromatic amino acid family biosynthetic process"/>
    <property type="evidence" value="ECO:0007669"/>
    <property type="project" value="InterPro"/>
</dbReference>
<feature type="domain" description="3-dehydroquinate synthase C-terminal" evidence="9">
    <location>
        <begin position="189"/>
        <end position="331"/>
    </location>
</feature>
<evidence type="ECO:0000313" key="11">
    <source>
        <dbReference type="Proteomes" id="UP000256838"/>
    </source>
</evidence>
<evidence type="ECO:0000259" key="8">
    <source>
        <dbReference type="Pfam" id="PF01761"/>
    </source>
</evidence>
<proteinExistence type="predicted"/>
<dbReference type="GO" id="GO:0046872">
    <property type="term" value="F:metal ion binding"/>
    <property type="evidence" value="ECO:0007669"/>
    <property type="project" value="UniProtKB-KW"/>
</dbReference>
<dbReference type="InterPro" id="IPR056179">
    <property type="entry name" value="DHQS_C"/>
</dbReference>
<dbReference type="Pfam" id="PF01761">
    <property type="entry name" value="DHQ_synthase"/>
    <property type="match status" value="1"/>
</dbReference>
<keyword evidence="3" id="KW-0479">Metal-binding</keyword>
<name>A0A3D8JV72_9BURK</name>
<evidence type="ECO:0000256" key="7">
    <source>
        <dbReference type="SAM" id="Phobius"/>
    </source>
</evidence>
<keyword evidence="7" id="KW-0812">Transmembrane</keyword>
<organism evidence="10 11">
    <name type="scientific">Trinickia dinghuensis</name>
    <dbReference type="NCBI Taxonomy" id="2291023"/>
    <lineage>
        <taxon>Bacteria</taxon>
        <taxon>Pseudomonadati</taxon>
        <taxon>Pseudomonadota</taxon>
        <taxon>Betaproteobacteria</taxon>
        <taxon>Burkholderiales</taxon>
        <taxon>Burkholderiaceae</taxon>
        <taxon>Trinickia</taxon>
    </lineage>
</organism>
<dbReference type="OrthoDB" id="9806583at2"/>
<evidence type="ECO:0000256" key="3">
    <source>
        <dbReference type="ARBA" id="ARBA00022723"/>
    </source>
</evidence>
<feature type="transmembrane region" description="Helical" evidence="7">
    <location>
        <begin position="106"/>
        <end position="127"/>
    </location>
</feature>
<reference evidence="10 11" key="1">
    <citation type="submission" date="2018-08" db="EMBL/GenBank/DDBJ databases">
        <title>Paraburkholderia sp. DHOM06 isolated from forest soil.</title>
        <authorList>
            <person name="Gao Z.-H."/>
            <person name="Qiu L.-H."/>
        </authorList>
    </citation>
    <scope>NUCLEOTIDE SEQUENCE [LARGE SCALE GENOMIC DNA]</scope>
    <source>
        <strain evidence="10 11">DHOM06</strain>
    </source>
</reference>
<comment type="cofactor">
    <cofactor evidence="1">
        <name>NAD(+)</name>
        <dbReference type="ChEBI" id="CHEBI:57540"/>
    </cofactor>
</comment>
<evidence type="ECO:0000313" key="10">
    <source>
        <dbReference type="EMBL" id="RDU96301.1"/>
    </source>
</evidence>
<dbReference type="PANTHER" id="PTHR43622">
    <property type="entry name" value="3-DEHYDROQUINATE SYNTHASE"/>
    <property type="match status" value="1"/>
</dbReference>
<evidence type="ECO:0000256" key="4">
    <source>
        <dbReference type="ARBA" id="ARBA00023027"/>
    </source>
</evidence>
<dbReference type="Gene3D" id="3.40.50.1970">
    <property type="match status" value="1"/>
</dbReference>